<evidence type="ECO:0000313" key="2">
    <source>
        <dbReference type="EMBL" id="MCY1006822.1"/>
    </source>
</evidence>
<keyword evidence="3" id="KW-1185">Reference proteome</keyword>
<dbReference type="RefSeq" id="WP_267769224.1">
    <property type="nucleotide sequence ID" value="NZ_JAPNKE010000002.1"/>
</dbReference>
<reference evidence="2" key="1">
    <citation type="submission" date="2022-11" db="EMBL/GenBank/DDBJ databases">
        <title>Minimal conservation of predation-associated metabolite biosynthetic gene clusters underscores biosynthetic potential of Myxococcota including descriptions for ten novel species: Archangium lansinium sp. nov., Myxococcus landrumus sp. nov., Nannocystis bai.</title>
        <authorList>
            <person name="Ahearne A."/>
            <person name="Stevens C."/>
            <person name="Phillips K."/>
        </authorList>
    </citation>
    <scope>NUCLEOTIDE SEQUENCE</scope>
    <source>
        <strain evidence="2">Na p29</strain>
    </source>
</reference>
<gene>
    <name evidence="2" type="ORF">OV079_14925</name>
</gene>
<dbReference type="PANTHER" id="PTHR34717">
    <property type="entry name" value="EG:BACR7A4.20 PROTEIN"/>
    <property type="match status" value="1"/>
</dbReference>
<sequence length="510" mass="55177">MSGRDSHSEDPRGPRPLRPHVGLAEPSDDPGLELGADIADPGLSGLLRRGVKAAIARWAVLRRPAAEWPRPQDEARHAWDGRPHFAEDFVFVGVQPELAVLARLEWLPGRDAHRVWLTLFTPTAIYCLPGGQALLRGDGERGWSVGGLSFDCVEPLRTWTLRYRGALHVHDPRGRPLRPAGDAPAESIEARLDLTFLAGLLPFVPGTDDDPDLLARQLGAAAWDTRLLRAVRRHPLRGYVQAGDLHGTITLGRDLRAFGGAALRVHNWGVRDWGASDAAMQCFATLGPLRTWVHTARFPWVSLSGGFVQRPGGVVPIRDLGVTQERRPGRAPARTGLAVEAPGGPLALEAETVAELPLDMDGRGHLDIALVRVHAGGERPPPPAPRAPASSPAPRARPRSRTAGASASPSAACSRAPPRAPADLSVRACPPDHARAARLGRSIRLVHPMTCSFGPVGRTAPRPRRSAARILRRLCSLDRSTRAAPGSRRYSGDFHEATALRWHDHSDMSF</sequence>
<feature type="region of interest" description="Disordered" evidence="1">
    <location>
        <begin position="1"/>
        <end position="33"/>
    </location>
</feature>
<comment type="caution">
    <text evidence="2">The sequence shown here is derived from an EMBL/GenBank/DDBJ whole genome shotgun (WGS) entry which is preliminary data.</text>
</comment>
<name>A0A9X3IVZ5_9BACT</name>
<evidence type="ECO:0000256" key="1">
    <source>
        <dbReference type="SAM" id="MobiDB-lite"/>
    </source>
</evidence>
<dbReference type="AlphaFoldDB" id="A0A9X3IVZ5"/>
<accession>A0A9X3IVZ5</accession>
<evidence type="ECO:0000313" key="3">
    <source>
        <dbReference type="Proteomes" id="UP001150924"/>
    </source>
</evidence>
<dbReference type="Proteomes" id="UP001150924">
    <property type="component" value="Unassembled WGS sequence"/>
</dbReference>
<dbReference type="EMBL" id="JAPNKE010000002">
    <property type="protein sequence ID" value="MCY1006822.1"/>
    <property type="molecule type" value="Genomic_DNA"/>
</dbReference>
<feature type="compositionally biased region" description="Basic and acidic residues" evidence="1">
    <location>
        <begin position="1"/>
        <end position="13"/>
    </location>
</feature>
<feature type="compositionally biased region" description="Low complexity" evidence="1">
    <location>
        <begin position="401"/>
        <end position="417"/>
    </location>
</feature>
<dbReference type="PANTHER" id="PTHR34717:SF1">
    <property type="entry name" value="EG:BACR7A4.20 PROTEIN"/>
    <property type="match status" value="1"/>
</dbReference>
<proteinExistence type="predicted"/>
<feature type="region of interest" description="Disordered" evidence="1">
    <location>
        <begin position="375"/>
        <end position="427"/>
    </location>
</feature>
<protein>
    <submittedName>
        <fullName evidence="2">Uncharacterized protein</fullName>
    </submittedName>
</protein>
<organism evidence="2 3">
    <name type="scientific">Nannocystis pusilla</name>
    <dbReference type="NCBI Taxonomy" id="889268"/>
    <lineage>
        <taxon>Bacteria</taxon>
        <taxon>Pseudomonadati</taxon>
        <taxon>Myxococcota</taxon>
        <taxon>Polyangia</taxon>
        <taxon>Nannocystales</taxon>
        <taxon>Nannocystaceae</taxon>
        <taxon>Nannocystis</taxon>
    </lineage>
</organism>